<dbReference type="RefSeq" id="WP_027638105.1">
    <property type="nucleotide sequence ID" value="NZ_BAAACD010000019.1"/>
</dbReference>
<evidence type="ECO:0000313" key="6">
    <source>
        <dbReference type="EMBL" id="PWL53540.1"/>
    </source>
</evidence>
<dbReference type="eggNOG" id="COG0779">
    <property type="taxonomic scope" value="Bacteria"/>
</dbReference>
<dbReference type="GO" id="GO:0006412">
    <property type="term" value="P:translation"/>
    <property type="evidence" value="ECO:0007669"/>
    <property type="project" value="TreeGrafter"/>
</dbReference>
<organism evidence="7 8">
    <name type="scientific">Clostridium cadaveris</name>
    <dbReference type="NCBI Taxonomy" id="1529"/>
    <lineage>
        <taxon>Bacteria</taxon>
        <taxon>Bacillati</taxon>
        <taxon>Bacillota</taxon>
        <taxon>Clostridia</taxon>
        <taxon>Eubacteriales</taxon>
        <taxon>Clostridiaceae</taxon>
        <taxon>Clostridium</taxon>
    </lineage>
</organism>
<dbReference type="Proteomes" id="UP000246114">
    <property type="component" value="Unassembled WGS sequence"/>
</dbReference>
<dbReference type="PANTHER" id="PTHR33867">
    <property type="entry name" value="RIBOSOME MATURATION FACTOR RIMP"/>
    <property type="match status" value="1"/>
</dbReference>
<name>A0A1I2JDA7_9CLOT</name>
<reference evidence="7 8" key="1">
    <citation type="submission" date="2016-10" db="EMBL/GenBank/DDBJ databases">
        <authorList>
            <person name="de Groot N.N."/>
        </authorList>
    </citation>
    <scope>NUCLEOTIDE SEQUENCE [LARGE SCALE GENOMIC DNA]</scope>
    <source>
        <strain evidence="7 8">NLAE-zl-G419</strain>
    </source>
</reference>
<dbReference type="InterPro" id="IPR036847">
    <property type="entry name" value="RimP_C_sf"/>
</dbReference>
<keyword evidence="1 3" id="KW-0963">Cytoplasm</keyword>
<evidence type="ECO:0000313" key="8">
    <source>
        <dbReference type="Proteomes" id="UP000182135"/>
    </source>
</evidence>
<dbReference type="Proteomes" id="UP000182135">
    <property type="component" value="Unassembled WGS sequence"/>
</dbReference>
<feature type="domain" description="Ribosome maturation factor RimP C-terminal" evidence="5">
    <location>
        <begin position="88"/>
        <end position="150"/>
    </location>
</feature>
<comment type="function">
    <text evidence="3">Required for maturation of 30S ribosomal subunits.</text>
</comment>
<dbReference type="AlphaFoldDB" id="A0A1I2JDA7"/>
<evidence type="ECO:0000256" key="2">
    <source>
        <dbReference type="ARBA" id="ARBA00022517"/>
    </source>
</evidence>
<dbReference type="OrthoDB" id="9805006at2"/>
<evidence type="ECO:0000256" key="3">
    <source>
        <dbReference type="HAMAP-Rule" id="MF_01077"/>
    </source>
</evidence>
<feature type="domain" description="Ribosome maturation factor RimP N-terminal" evidence="4">
    <location>
        <begin position="14"/>
        <end position="84"/>
    </location>
</feature>
<dbReference type="InterPro" id="IPR035956">
    <property type="entry name" value="RimP_N_sf"/>
</dbReference>
<comment type="subcellular location">
    <subcellularLocation>
        <location evidence="3">Cytoplasm</location>
    </subcellularLocation>
</comment>
<comment type="similarity">
    <text evidence="3">Belongs to the RimP family.</text>
</comment>
<dbReference type="Gene3D" id="3.30.300.70">
    <property type="entry name" value="RimP-like superfamily, N-terminal"/>
    <property type="match status" value="1"/>
</dbReference>
<dbReference type="GO" id="GO:0005829">
    <property type="term" value="C:cytosol"/>
    <property type="evidence" value="ECO:0007669"/>
    <property type="project" value="TreeGrafter"/>
</dbReference>
<evidence type="ECO:0000256" key="1">
    <source>
        <dbReference type="ARBA" id="ARBA00022490"/>
    </source>
</evidence>
<accession>A0A1I2JDA7</accession>
<sequence>MKKDALISEVRDIAKDIIENLGYELYHVEYTKEDGENYLRIYIDNEVGISLDDCAKVSTVISDKLDEVDPIKDFYYLEISSPGINRFLHTDKHLEDNIGKTVLVKLIKSLNGKKAIKGVLESFDNLSVTISSEEDSIKIDREKVKSINVEEF</sequence>
<dbReference type="GeneID" id="90544710"/>
<dbReference type="STRING" id="1529.SAMN04487885_101228"/>
<keyword evidence="8" id="KW-1185">Reference proteome</keyword>
<protein>
    <recommendedName>
        <fullName evidence="3">Ribosome maturation factor RimP</fullName>
    </recommendedName>
</protein>
<dbReference type="InterPro" id="IPR003728">
    <property type="entry name" value="Ribosome_maturation_RimP"/>
</dbReference>
<dbReference type="GO" id="GO:0000028">
    <property type="term" value="P:ribosomal small subunit assembly"/>
    <property type="evidence" value="ECO:0007669"/>
    <property type="project" value="TreeGrafter"/>
</dbReference>
<dbReference type="InterPro" id="IPR028989">
    <property type="entry name" value="RimP_N"/>
</dbReference>
<dbReference type="FunFam" id="3.30.300.70:FF:000001">
    <property type="entry name" value="Ribosome maturation factor RimP"/>
    <property type="match status" value="1"/>
</dbReference>
<reference evidence="6 9" key="2">
    <citation type="submission" date="2018-03" db="EMBL/GenBank/DDBJ databases">
        <title>The uncultured portion of the human microbiome is neutrally assembled.</title>
        <authorList>
            <person name="Jeraldo P."/>
            <person name="Boardman L."/>
            <person name="White B.A."/>
            <person name="Nelson H."/>
            <person name="Goldenfeld N."/>
            <person name="Chia N."/>
        </authorList>
    </citation>
    <scope>NUCLEOTIDE SEQUENCE [LARGE SCALE GENOMIC DNA]</scope>
    <source>
        <strain evidence="6">CIM:MAG 903</strain>
    </source>
</reference>
<dbReference type="EMBL" id="FOOE01000001">
    <property type="protein sequence ID" value="SFF50856.1"/>
    <property type="molecule type" value="Genomic_DNA"/>
</dbReference>
<gene>
    <name evidence="3" type="primary">rimP</name>
    <name evidence="6" type="ORF">DBY38_07350</name>
    <name evidence="7" type="ORF">SAMN04487885_101228</name>
</gene>
<dbReference type="EMBL" id="QAMZ01000036">
    <property type="protein sequence ID" value="PWL53540.1"/>
    <property type="molecule type" value="Genomic_DNA"/>
</dbReference>
<evidence type="ECO:0000313" key="9">
    <source>
        <dbReference type="Proteomes" id="UP000246114"/>
    </source>
</evidence>
<evidence type="ECO:0000259" key="5">
    <source>
        <dbReference type="Pfam" id="PF17384"/>
    </source>
</evidence>
<dbReference type="NCBIfam" id="NF000934">
    <property type="entry name" value="PRK00092.3-1"/>
    <property type="match status" value="1"/>
</dbReference>
<dbReference type="Pfam" id="PF17384">
    <property type="entry name" value="DUF150_C"/>
    <property type="match status" value="1"/>
</dbReference>
<dbReference type="Gene3D" id="2.30.30.180">
    <property type="entry name" value="Ribosome maturation factor RimP, C-terminal domain"/>
    <property type="match status" value="1"/>
</dbReference>
<evidence type="ECO:0000259" key="4">
    <source>
        <dbReference type="Pfam" id="PF02576"/>
    </source>
</evidence>
<evidence type="ECO:0000313" key="7">
    <source>
        <dbReference type="EMBL" id="SFF50856.1"/>
    </source>
</evidence>
<dbReference type="Pfam" id="PF02576">
    <property type="entry name" value="RimP_N"/>
    <property type="match status" value="1"/>
</dbReference>
<dbReference type="PANTHER" id="PTHR33867:SF1">
    <property type="entry name" value="RIBOSOME MATURATION FACTOR RIMP"/>
    <property type="match status" value="1"/>
</dbReference>
<dbReference type="SUPFAM" id="SSF74942">
    <property type="entry name" value="YhbC-like, C-terminal domain"/>
    <property type="match status" value="1"/>
</dbReference>
<keyword evidence="2 3" id="KW-0690">Ribosome biogenesis</keyword>
<dbReference type="CDD" id="cd01734">
    <property type="entry name" value="YlxS_C"/>
    <property type="match status" value="1"/>
</dbReference>
<dbReference type="SUPFAM" id="SSF75420">
    <property type="entry name" value="YhbC-like, N-terminal domain"/>
    <property type="match status" value="1"/>
</dbReference>
<dbReference type="HAMAP" id="MF_01077">
    <property type="entry name" value="RimP"/>
    <property type="match status" value="1"/>
</dbReference>
<dbReference type="InterPro" id="IPR028998">
    <property type="entry name" value="RimP_C"/>
</dbReference>
<proteinExistence type="inferred from homology"/>